<dbReference type="RefSeq" id="WP_145261616.1">
    <property type="nucleotide sequence ID" value="NZ_CP036279.1"/>
</dbReference>
<evidence type="ECO:0000259" key="1">
    <source>
        <dbReference type="Pfam" id="PF00364"/>
    </source>
</evidence>
<dbReference type="CDD" id="cd06849">
    <property type="entry name" value="lipoyl_domain"/>
    <property type="match status" value="1"/>
</dbReference>
<gene>
    <name evidence="2" type="ORF">Pan216_47250</name>
</gene>
<evidence type="ECO:0000313" key="2">
    <source>
        <dbReference type="EMBL" id="QDU63844.1"/>
    </source>
</evidence>
<dbReference type="InterPro" id="IPR000089">
    <property type="entry name" value="Biotin_lipoyl"/>
</dbReference>
<dbReference type="Proteomes" id="UP000317093">
    <property type="component" value="Chromosome"/>
</dbReference>
<keyword evidence="3" id="KW-1185">Reference proteome</keyword>
<dbReference type="AlphaFoldDB" id="A0A518BA42"/>
<evidence type="ECO:0000313" key="3">
    <source>
        <dbReference type="Proteomes" id="UP000317093"/>
    </source>
</evidence>
<dbReference type="InterPro" id="IPR011053">
    <property type="entry name" value="Single_hybrid_motif"/>
</dbReference>
<accession>A0A518BA42</accession>
<dbReference type="SUPFAM" id="SSF51230">
    <property type="entry name" value="Single hybrid motif"/>
    <property type="match status" value="1"/>
</dbReference>
<reference evidence="2 3" key="1">
    <citation type="submission" date="2019-02" db="EMBL/GenBank/DDBJ databases">
        <title>Deep-cultivation of Planctomycetes and their phenomic and genomic characterization uncovers novel biology.</title>
        <authorList>
            <person name="Wiegand S."/>
            <person name="Jogler M."/>
            <person name="Boedeker C."/>
            <person name="Pinto D."/>
            <person name="Vollmers J."/>
            <person name="Rivas-Marin E."/>
            <person name="Kohn T."/>
            <person name="Peeters S.H."/>
            <person name="Heuer A."/>
            <person name="Rast P."/>
            <person name="Oberbeckmann S."/>
            <person name="Bunk B."/>
            <person name="Jeske O."/>
            <person name="Meyerdierks A."/>
            <person name="Storesund J.E."/>
            <person name="Kallscheuer N."/>
            <person name="Luecker S."/>
            <person name="Lage O.M."/>
            <person name="Pohl T."/>
            <person name="Merkel B.J."/>
            <person name="Hornburger P."/>
            <person name="Mueller R.-W."/>
            <person name="Bruemmer F."/>
            <person name="Labrenz M."/>
            <person name="Spormann A.M."/>
            <person name="Op den Camp H."/>
            <person name="Overmann J."/>
            <person name="Amann R."/>
            <person name="Jetten M.S.M."/>
            <person name="Mascher T."/>
            <person name="Medema M.H."/>
            <person name="Devos D.P."/>
            <person name="Kaster A.-K."/>
            <person name="Ovreas L."/>
            <person name="Rohde M."/>
            <person name="Galperin M.Y."/>
            <person name="Jogler C."/>
        </authorList>
    </citation>
    <scope>NUCLEOTIDE SEQUENCE [LARGE SCALE GENOMIC DNA]</scope>
    <source>
        <strain evidence="2 3">Pan216</strain>
    </source>
</reference>
<sequence length="85" mass="8891">MSLPTVPIVVPELGLGPDDALTVSCWLVGVGDDVVEGDRVVELLTGEITFDVASPTSGRLKRIDAETDESVAPGDFLGAILPDRD</sequence>
<dbReference type="EMBL" id="CP036279">
    <property type="protein sequence ID" value="QDU63844.1"/>
    <property type="molecule type" value="Genomic_DNA"/>
</dbReference>
<name>A0A518BA42_9BACT</name>
<dbReference type="Gene3D" id="2.40.50.100">
    <property type="match status" value="1"/>
</dbReference>
<feature type="domain" description="Lipoyl-binding" evidence="1">
    <location>
        <begin position="8"/>
        <end position="79"/>
    </location>
</feature>
<proteinExistence type="predicted"/>
<protein>
    <submittedName>
        <fullName evidence="2">Branched-chain alpha-keto acid dehydrogenase subunit E2</fullName>
    </submittedName>
</protein>
<organism evidence="2 3">
    <name type="scientific">Kolteria novifilia</name>
    <dbReference type="NCBI Taxonomy" id="2527975"/>
    <lineage>
        <taxon>Bacteria</taxon>
        <taxon>Pseudomonadati</taxon>
        <taxon>Planctomycetota</taxon>
        <taxon>Planctomycetia</taxon>
        <taxon>Kolteriales</taxon>
        <taxon>Kolteriaceae</taxon>
        <taxon>Kolteria</taxon>
    </lineage>
</organism>
<dbReference type="OrthoDB" id="292232at2"/>
<dbReference type="KEGG" id="knv:Pan216_47250"/>
<dbReference type="Pfam" id="PF00364">
    <property type="entry name" value="Biotin_lipoyl"/>
    <property type="match status" value="1"/>
</dbReference>